<evidence type="ECO:0000259" key="6">
    <source>
        <dbReference type="PROSITE" id="PS51898"/>
    </source>
</evidence>
<dbReference type="GO" id="GO:0006310">
    <property type="term" value="P:DNA recombination"/>
    <property type="evidence" value="ECO:0007669"/>
    <property type="project" value="UniProtKB-KW"/>
</dbReference>
<sequence>MQPKPRTLLEAVRDAIRIKHYSYRTEKSYINWIKRYIRFHDWRHPREMGGPEIETFLTHLAVTEKVAASTQNQALSALLFLYRTVLQLDLDLNLDAVRAKRSQYIPTVLSREEVRAVIQQLSGVYRLVVQLLYGCGFRQIECLRLRVKDIDFAQHQIVVRHTKGMKSRVTMLPDLLVVPLQEHLQSVKRLHNQDLERGQGAVDLPFALAKKYPNACREWGWQYVFPSGKFSKNPRTGQWQRYHLHETGLQKAVKQAVRQAGIHQKVGCHTFRHSFATHLLQNGYDIRTIQELLGHKDVKTTMIYTHVLNRGGHGVRSPLDS</sequence>
<dbReference type="InterPro" id="IPR002104">
    <property type="entry name" value="Integrase_catalytic"/>
</dbReference>
<dbReference type="EMBL" id="JADEXP010000042">
    <property type="protein sequence ID" value="MBE9066432.1"/>
    <property type="molecule type" value="Genomic_DNA"/>
</dbReference>
<evidence type="ECO:0000259" key="7">
    <source>
        <dbReference type="PROSITE" id="PS51900"/>
    </source>
</evidence>
<dbReference type="GO" id="GO:0003677">
    <property type="term" value="F:DNA binding"/>
    <property type="evidence" value="ECO:0007669"/>
    <property type="project" value="UniProtKB-UniRule"/>
</dbReference>
<dbReference type="PANTHER" id="PTHR30349">
    <property type="entry name" value="PHAGE INTEGRASE-RELATED"/>
    <property type="match status" value="1"/>
</dbReference>
<evidence type="ECO:0000256" key="3">
    <source>
        <dbReference type="ARBA" id="ARBA00023125"/>
    </source>
</evidence>
<evidence type="ECO:0000256" key="4">
    <source>
        <dbReference type="ARBA" id="ARBA00023172"/>
    </source>
</evidence>
<dbReference type="GO" id="GO:0015074">
    <property type="term" value="P:DNA integration"/>
    <property type="evidence" value="ECO:0007669"/>
    <property type="project" value="UniProtKB-KW"/>
</dbReference>
<dbReference type="SUPFAM" id="SSF56349">
    <property type="entry name" value="DNA breaking-rejoining enzymes"/>
    <property type="match status" value="1"/>
</dbReference>
<dbReference type="NCBIfam" id="TIGR02249">
    <property type="entry name" value="integrase_gron"/>
    <property type="match status" value="1"/>
</dbReference>
<dbReference type="RefSeq" id="WP_193992179.1">
    <property type="nucleotide sequence ID" value="NZ_JADEXP010000042.1"/>
</dbReference>
<dbReference type="Pfam" id="PF00589">
    <property type="entry name" value="Phage_integrase"/>
    <property type="match status" value="1"/>
</dbReference>
<reference evidence="8" key="1">
    <citation type="submission" date="2020-10" db="EMBL/GenBank/DDBJ databases">
        <authorList>
            <person name="Castelo-Branco R."/>
            <person name="Eusebio N."/>
            <person name="Adriana R."/>
            <person name="Vieira A."/>
            <person name="Brugerolle De Fraissinette N."/>
            <person name="Rezende De Castro R."/>
            <person name="Schneider M.P."/>
            <person name="Vasconcelos V."/>
            <person name="Leao P.N."/>
        </authorList>
    </citation>
    <scope>NUCLEOTIDE SEQUENCE</scope>
    <source>
        <strain evidence="8">LEGE 11479</strain>
    </source>
</reference>
<dbReference type="InterPro" id="IPR013762">
    <property type="entry name" value="Integrase-like_cat_sf"/>
</dbReference>
<dbReference type="InterPro" id="IPR011946">
    <property type="entry name" value="Integrase_integron-type"/>
</dbReference>
<name>A0A928ZSL4_LEPEC</name>
<comment type="similarity">
    <text evidence="1">Belongs to the 'phage' integrase family.</text>
</comment>
<dbReference type="Proteomes" id="UP000615026">
    <property type="component" value="Unassembled WGS sequence"/>
</dbReference>
<dbReference type="Pfam" id="PF13495">
    <property type="entry name" value="Phage_int_SAM_4"/>
    <property type="match status" value="1"/>
</dbReference>
<dbReference type="PANTHER" id="PTHR30349:SF64">
    <property type="entry name" value="PROPHAGE INTEGRASE INTD-RELATED"/>
    <property type="match status" value="1"/>
</dbReference>
<keyword evidence="2" id="KW-0229">DNA integration</keyword>
<proteinExistence type="inferred from homology"/>
<evidence type="ECO:0000256" key="1">
    <source>
        <dbReference type="ARBA" id="ARBA00008857"/>
    </source>
</evidence>
<dbReference type="InterPro" id="IPR011010">
    <property type="entry name" value="DNA_brk_join_enz"/>
</dbReference>
<evidence type="ECO:0000256" key="2">
    <source>
        <dbReference type="ARBA" id="ARBA00022908"/>
    </source>
</evidence>
<evidence type="ECO:0000313" key="9">
    <source>
        <dbReference type="Proteomes" id="UP000615026"/>
    </source>
</evidence>
<keyword evidence="3 5" id="KW-0238">DNA-binding</keyword>
<dbReference type="PROSITE" id="PS51898">
    <property type="entry name" value="TYR_RECOMBINASE"/>
    <property type="match status" value="1"/>
</dbReference>
<dbReference type="AlphaFoldDB" id="A0A928ZSL4"/>
<feature type="domain" description="Core-binding (CB)" evidence="7">
    <location>
        <begin position="3"/>
        <end position="86"/>
    </location>
</feature>
<organism evidence="8 9">
    <name type="scientific">Leptolyngbya cf. ectocarpi LEGE 11479</name>
    <dbReference type="NCBI Taxonomy" id="1828722"/>
    <lineage>
        <taxon>Bacteria</taxon>
        <taxon>Bacillati</taxon>
        <taxon>Cyanobacteriota</taxon>
        <taxon>Cyanophyceae</taxon>
        <taxon>Leptolyngbyales</taxon>
        <taxon>Leptolyngbyaceae</taxon>
        <taxon>Leptolyngbya group</taxon>
        <taxon>Leptolyngbya</taxon>
    </lineage>
</organism>
<dbReference type="Gene3D" id="1.10.443.10">
    <property type="entry name" value="Intergrase catalytic core"/>
    <property type="match status" value="1"/>
</dbReference>
<evidence type="ECO:0000313" key="8">
    <source>
        <dbReference type="EMBL" id="MBE9066432.1"/>
    </source>
</evidence>
<dbReference type="PROSITE" id="PS51900">
    <property type="entry name" value="CB"/>
    <property type="match status" value="1"/>
</dbReference>
<protein>
    <submittedName>
        <fullName evidence="8">Integron integrase</fullName>
    </submittedName>
</protein>
<dbReference type="InterPro" id="IPR004107">
    <property type="entry name" value="Integrase_SAM-like_N"/>
</dbReference>
<dbReference type="InterPro" id="IPR010998">
    <property type="entry name" value="Integrase_recombinase_N"/>
</dbReference>
<evidence type="ECO:0000256" key="5">
    <source>
        <dbReference type="PROSITE-ProRule" id="PRU01248"/>
    </source>
</evidence>
<keyword evidence="9" id="KW-1185">Reference proteome</keyword>
<feature type="domain" description="Tyr recombinase" evidence="6">
    <location>
        <begin position="104"/>
        <end position="320"/>
    </location>
</feature>
<dbReference type="InterPro" id="IPR050090">
    <property type="entry name" value="Tyrosine_recombinase_XerCD"/>
</dbReference>
<comment type="caution">
    <text evidence="8">The sequence shown here is derived from an EMBL/GenBank/DDBJ whole genome shotgun (WGS) entry which is preliminary data.</text>
</comment>
<gene>
    <name evidence="8" type="ORF">IQ260_07180</name>
</gene>
<keyword evidence="4" id="KW-0233">DNA recombination</keyword>
<accession>A0A928ZSL4</accession>
<dbReference type="Gene3D" id="1.10.150.130">
    <property type="match status" value="1"/>
</dbReference>
<dbReference type="InterPro" id="IPR044068">
    <property type="entry name" value="CB"/>
</dbReference>